<dbReference type="AlphaFoldDB" id="A0A5J4TQ78"/>
<evidence type="ECO:0000313" key="2">
    <source>
        <dbReference type="Proteomes" id="UP000324800"/>
    </source>
</evidence>
<proteinExistence type="predicted"/>
<feature type="non-terminal residue" evidence="1">
    <location>
        <position position="59"/>
    </location>
</feature>
<accession>A0A5J4TQ78</accession>
<comment type="caution">
    <text evidence="1">The sequence shown here is derived from an EMBL/GenBank/DDBJ whole genome shotgun (WGS) entry which is preliminary data.</text>
</comment>
<dbReference type="EMBL" id="SNRW01027479">
    <property type="protein sequence ID" value="KAA6360070.1"/>
    <property type="molecule type" value="Genomic_DNA"/>
</dbReference>
<dbReference type="OrthoDB" id="256429at2759"/>
<sequence length="59" mass="6454">MRSNAYDMVIRAHEAAPLGFHPALHNGKIMTVFSSDTQDGNYQLGAVILVRLSAPEKIT</sequence>
<protein>
    <submittedName>
        <fullName evidence="1">Uncharacterized protein</fullName>
    </submittedName>
</protein>
<dbReference type="InterPro" id="IPR029052">
    <property type="entry name" value="Metallo-depent_PP-like"/>
</dbReference>
<dbReference type="SUPFAM" id="SSF56300">
    <property type="entry name" value="Metallo-dependent phosphatases"/>
    <property type="match status" value="1"/>
</dbReference>
<organism evidence="1 2">
    <name type="scientific">Streblomastix strix</name>
    <dbReference type="NCBI Taxonomy" id="222440"/>
    <lineage>
        <taxon>Eukaryota</taxon>
        <taxon>Metamonada</taxon>
        <taxon>Preaxostyla</taxon>
        <taxon>Oxymonadida</taxon>
        <taxon>Streblomastigidae</taxon>
        <taxon>Streblomastix</taxon>
    </lineage>
</organism>
<reference evidence="1 2" key="1">
    <citation type="submission" date="2019-03" db="EMBL/GenBank/DDBJ databases">
        <title>Single cell metagenomics reveals metabolic interactions within the superorganism composed of flagellate Streblomastix strix and complex community of Bacteroidetes bacteria on its surface.</title>
        <authorList>
            <person name="Treitli S.C."/>
            <person name="Kolisko M."/>
            <person name="Husnik F."/>
            <person name="Keeling P."/>
            <person name="Hampl V."/>
        </authorList>
    </citation>
    <scope>NUCLEOTIDE SEQUENCE [LARGE SCALE GENOMIC DNA]</scope>
    <source>
        <strain evidence="1">ST1C</strain>
    </source>
</reference>
<gene>
    <name evidence="1" type="ORF">EZS28_044404</name>
</gene>
<evidence type="ECO:0000313" key="1">
    <source>
        <dbReference type="EMBL" id="KAA6360070.1"/>
    </source>
</evidence>
<dbReference type="Proteomes" id="UP000324800">
    <property type="component" value="Unassembled WGS sequence"/>
</dbReference>
<dbReference type="Gene3D" id="3.60.21.10">
    <property type="match status" value="1"/>
</dbReference>
<name>A0A5J4TQ78_9EUKA</name>